<dbReference type="SUPFAM" id="SSF52540">
    <property type="entry name" value="P-loop containing nucleoside triphosphate hydrolases"/>
    <property type="match status" value="1"/>
</dbReference>
<dbReference type="GO" id="GO:0005886">
    <property type="term" value="C:plasma membrane"/>
    <property type="evidence" value="ECO:0007669"/>
    <property type="project" value="TreeGrafter"/>
</dbReference>
<feature type="domain" description="ABC transporter" evidence="4">
    <location>
        <begin position="8"/>
        <end position="211"/>
    </location>
</feature>
<dbReference type="PANTHER" id="PTHR24220">
    <property type="entry name" value="IMPORT ATP-BINDING PROTEIN"/>
    <property type="match status" value="1"/>
</dbReference>
<keyword evidence="3 5" id="KW-0067">ATP-binding</keyword>
<dbReference type="PANTHER" id="PTHR24220:SF685">
    <property type="entry name" value="ABC TRANSPORTER RELATED"/>
    <property type="match status" value="1"/>
</dbReference>
<dbReference type="InterPro" id="IPR017911">
    <property type="entry name" value="MacB-like_ATP-bd"/>
</dbReference>
<keyword evidence="6" id="KW-1185">Reference proteome</keyword>
<keyword evidence="2" id="KW-0547">Nucleotide-binding</keyword>
<evidence type="ECO:0000256" key="3">
    <source>
        <dbReference type="ARBA" id="ARBA00022840"/>
    </source>
</evidence>
<keyword evidence="1" id="KW-0813">Transport</keyword>
<evidence type="ECO:0000259" key="4">
    <source>
        <dbReference type="PROSITE" id="PS50893"/>
    </source>
</evidence>
<protein>
    <submittedName>
        <fullName evidence="5">Putative ABC transport system ATP-binding protein</fullName>
    </submittedName>
</protein>
<sequence length="213" mass="23194">MCMADQILRVVSLSRSYGERETIVHALREVSFDIPQGAFIAVMGSSGSGKSTLLQCASGLDRPTSGSVLLAGADLTTLSELELTELRRMRIGFMFQDYNLLPALTVEQNVALPQRLAGYKPRGNDISRVLSWVGLESLRRRRPSEISGGQRQRVALARALASAPDVLFADEPTGALDSKSGREVLELLRWMVDQHGRTTVMVTHDPVAAAVSD</sequence>
<name>A0A4R2PVN3_9PSEU</name>
<gene>
    <name evidence="5" type="ORF">EV191_1328</name>
</gene>
<evidence type="ECO:0000256" key="1">
    <source>
        <dbReference type="ARBA" id="ARBA00022448"/>
    </source>
</evidence>
<dbReference type="InterPro" id="IPR027417">
    <property type="entry name" value="P-loop_NTPase"/>
</dbReference>
<dbReference type="GO" id="GO:0016887">
    <property type="term" value="F:ATP hydrolysis activity"/>
    <property type="evidence" value="ECO:0007669"/>
    <property type="project" value="InterPro"/>
</dbReference>
<evidence type="ECO:0000313" key="6">
    <source>
        <dbReference type="Proteomes" id="UP000294911"/>
    </source>
</evidence>
<dbReference type="Gene3D" id="3.40.50.300">
    <property type="entry name" value="P-loop containing nucleotide triphosphate hydrolases"/>
    <property type="match status" value="1"/>
</dbReference>
<dbReference type="PROSITE" id="PS50893">
    <property type="entry name" value="ABC_TRANSPORTER_2"/>
    <property type="match status" value="1"/>
</dbReference>
<dbReference type="InterPro" id="IPR015854">
    <property type="entry name" value="ABC_transpr_LolD-like"/>
</dbReference>
<accession>A0A4R2PVN3</accession>
<reference evidence="5 6" key="1">
    <citation type="submission" date="2019-03" db="EMBL/GenBank/DDBJ databases">
        <title>Genomic Encyclopedia of Type Strains, Phase IV (KMG-IV): sequencing the most valuable type-strain genomes for metagenomic binning, comparative biology and taxonomic classification.</title>
        <authorList>
            <person name="Goeker M."/>
        </authorList>
    </citation>
    <scope>NUCLEOTIDE SEQUENCE [LARGE SCALE GENOMIC DNA]</scope>
    <source>
        <strain evidence="5 6">DSM 45765</strain>
    </source>
</reference>
<comment type="caution">
    <text evidence="5">The sequence shown here is derived from an EMBL/GenBank/DDBJ whole genome shotgun (WGS) entry which is preliminary data.</text>
</comment>
<dbReference type="FunFam" id="3.40.50.300:FF:000032">
    <property type="entry name" value="Export ABC transporter ATP-binding protein"/>
    <property type="match status" value="1"/>
</dbReference>
<dbReference type="AlphaFoldDB" id="A0A4R2PVN3"/>
<organism evidence="5 6">
    <name type="scientific">Tamaricihabitans halophyticus</name>
    <dbReference type="NCBI Taxonomy" id="1262583"/>
    <lineage>
        <taxon>Bacteria</taxon>
        <taxon>Bacillati</taxon>
        <taxon>Actinomycetota</taxon>
        <taxon>Actinomycetes</taxon>
        <taxon>Pseudonocardiales</taxon>
        <taxon>Pseudonocardiaceae</taxon>
        <taxon>Tamaricihabitans</taxon>
    </lineage>
</organism>
<dbReference type="GO" id="GO:0005524">
    <property type="term" value="F:ATP binding"/>
    <property type="evidence" value="ECO:0007669"/>
    <property type="project" value="UniProtKB-KW"/>
</dbReference>
<dbReference type="Pfam" id="PF00005">
    <property type="entry name" value="ABC_tran"/>
    <property type="match status" value="1"/>
</dbReference>
<evidence type="ECO:0000313" key="5">
    <source>
        <dbReference type="EMBL" id="TCP39168.1"/>
    </source>
</evidence>
<dbReference type="EMBL" id="SLXQ01000032">
    <property type="protein sequence ID" value="TCP39168.1"/>
    <property type="molecule type" value="Genomic_DNA"/>
</dbReference>
<dbReference type="GO" id="GO:0098796">
    <property type="term" value="C:membrane protein complex"/>
    <property type="evidence" value="ECO:0007669"/>
    <property type="project" value="UniProtKB-ARBA"/>
</dbReference>
<proteinExistence type="predicted"/>
<dbReference type="InterPro" id="IPR003439">
    <property type="entry name" value="ABC_transporter-like_ATP-bd"/>
</dbReference>
<dbReference type="SMART" id="SM00382">
    <property type="entry name" value="AAA"/>
    <property type="match status" value="1"/>
</dbReference>
<dbReference type="Proteomes" id="UP000294911">
    <property type="component" value="Unassembled WGS sequence"/>
</dbReference>
<dbReference type="GO" id="GO:0022857">
    <property type="term" value="F:transmembrane transporter activity"/>
    <property type="evidence" value="ECO:0007669"/>
    <property type="project" value="TreeGrafter"/>
</dbReference>
<dbReference type="InterPro" id="IPR017871">
    <property type="entry name" value="ABC_transporter-like_CS"/>
</dbReference>
<dbReference type="InterPro" id="IPR003593">
    <property type="entry name" value="AAA+_ATPase"/>
</dbReference>
<evidence type="ECO:0000256" key="2">
    <source>
        <dbReference type="ARBA" id="ARBA00022741"/>
    </source>
</evidence>
<dbReference type="CDD" id="cd03255">
    <property type="entry name" value="ABC_MJ0796_LolCDE_FtsE"/>
    <property type="match status" value="1"/>
</dbReference>
<dbReference type="PROSITE" id="PS00211">
    <property type="entry name" value="ABC_TRANSPORTER_1"/>
    <property type="match status" value="1"/>
</dbReference>